<name>A0ABS4XXY0_9ACTN</name>
<keyword evidence="2" id="KW-1185">Reference proteome</keyword>
<proteinExistence type="predicted"/>
<protein>
    <submittedName>
        <fullName evidence="1">Uncharacterized protein</fullName>
    </submittedName>
</protein>
<accession>A0ABS4XXY0</accession>
<gene>
    <name evidence="1" type="ORF">JO379_000664</name>
</gene>
<sequence>MSHIHRALIHHLSEVRLLRDFSPHLNPAMNGAIR</sequence>
<dbReference type="EMBL" id="JAGIOH010000001">
    <property type="protein sequence ID" value="MBP2401195.1"/>
    <property type="molecule type" value="Genomic_DNA"/>
</dbReference>
<comment type="caution">
    <text evidence="1">The sequence shown here is derived from an EMBL/GenBank/DDBJ whole genome shotgun (WGS) entry which is preliminary data.</text>
</comment>
<dbReference type="Proteomes" id="UP001519291">
    <property type="component" value="Unassembled WGS sequence"/>
</dbReference>
<reference evidence="1 2" key="1">
    <citation type="submission" date="2021-03" db="EMBL/GenBank/DDBJ databases">
        <title>Sequencing the genomes of 1000 actinobacteria strains.</title>
        <authorList>
            <person name="Klenk H.-P."/>
        </authorList>
    </citation>
    <scope>NUCLEOTIDE SEQUENCE [LARGE SCALE GENOMIC DNA]</scope>
    <source>
        <strain evidence="1 2">DSM 41480</strain>
    </source>
</reference>
<evidence type="ECO:0000313" key="1">
    <source>
        <dbReference type="EMBL" id="MBP2401195.1"/>
    </source>
</evidence>
<organism evidence="1 2">
    <name type="scientific">Streptomyces syringium</name>
    <dbReference type="NCBI Taxonomy" id="76729"/>
    <lineage>
        <taxon>Bacteria</taxon>
        <taxon>Bacillati</taxon>
        <taxon>Actinomycetota</taxon>
        <taxon>Actinomycetes</taxon>
        <taxon>Kitasatosporales</taxon>
        <taxon>Streptomycetaceae</taxon>
        <taxon>Streptomyces</taxon>
    </lineage>
</organism>
<evidence type="ECO:0000313" key="2">
    <source>
        <dbReference type="Proteomes" id="UP001519291"/>
    </source>
</evidence>